<evidence type="ECO:0000313" key="1">
    <source>
        <dbReference type="EMBL" id="KAI5654320.1"/>
    </source>
</evidence>
<accession>A0ACC0A260</accession>
<evidence type="ECO:0000313" key="2">
    <source>
        <dbReference type="Proteomes" id="UP001060085"/>
    </source>
</evidence>
<proteinExistence type="predicted"/>
<sequence length="98" mass="10841">MSMRADTGMGNQLVQEIHKRLNKCDEASSHNPSTNEFLTTYILLFAGLRASIGRIGYARMHCLNPNCLTTLSGMYPSHGNPNISNLLKLVMHPPNLIS</sequence>
<organism evidence="1 2">
    <name type="scientific">Catharanthus roseus</name>
    <name type="common">Madagascar periwinkle</name>
    <name type="synonym">Vinca rosea</name>
    <dbReference type="NCBI Taxonomy" id="4058"/>
    <lineage>
        <taxon>Eukaryota</taxon>
        <taxon>Viridiplantae</taxon>
        <taxon>Streptophyta</taxon>
        <taxon>Embryophyta</taxon>
        <taxon>Tracheophyta</taxon>
        <taxon>Spermatophyta</taxon>
        <taxon>Magnoliopsida</taxon>
        <taxon>eudicotyledons</taxon>
        <taxon>Gunneridae</taxon>
        <taxon>Pentapetalae</taxon>
        <taxon>asterids</taxon>
        <taxon>lamiids</taxon>
        <taxon>Gentianales</taxon>
        <taxon>Apocynaceae</taxon>
        <taxon>Rauvolfioideae</taxon>
        <taxon>Vinceae</taxon>
        <taxon>Catharanthinae</taxon>
        <taxon>Catharanthus</taxon>
    </lineage>
</organism>
<protein>
    <submittedName>
        <fullName evidence="1">Uncharacterized protein</fullName>
    </submittedName>
</protein>
<dbReference type="Proteomes" id="UP001060085">
    <property type="component" value="Linkage Group LG07"/>
</dbReference>
<name>A0ACC0A260_CATRO</name>
<dbReference type="EMBL" id="CM044707">
    <property type="protein sequence ID" value="KAI5654320.1"/>
    <property type="molecule type" value="Genomic_DNA"/>
</dbReference>
<reference evidence="2" key="1">
    <citation type="journal article" date="2023" name="Nat. Plants">
        <title>Single-cell RNA sequencing provides a high-resolution roadmap for understanding the multicellular compartmentation of specialized metabolism.</title>
        <authorList>
            <person name="Sun S."/>
            <person name="Shen X."/>
            <person name="Li Y."/>
            <person name="Li Y."/>
            <person name="Wang S."/>
            <person name="Li R."/>
            <person name="Zhang H."/>
            <person name="Shen G."/>
            <person name="Guo B."/>
            <person name="Wei J."/>
            <person name="Xu J."/>
            <person name="St-Pierre B."/>
            <person name="Chen S."/>
            <person name="Sun C."/>
        </authorList>
    </citation>
    <scope>NUCLEOTIDE SEQUENCE [LARGE SCALE GENOMIC DNA]</scope>
</reference>
<gene>
    <name evidence="1" type="ORF">M9H77_31507</name>
</gene>
<keyword evidence="2" id="KW-1185">Reference proteome</keyword>
<comment type="caution">
    <text evidence="1">The sequence shown here is derived from an EMBL/GenBank/DDBJ whole genome shotgun (WGS) entry which is preliminary data.</text>
</comment>